<comment type="similarity">
    <text evidence="10">In the C-terminal section; belongs to the DAO family.</text>
</comment>
<dbReference type="GO" id="GO:0032259">
    <property type="term" value="P:methylation"/>
    <property type="evidence" value="ECO:0007669"/>
    <property type="project" value="UniProtKB-KW"/>
</dbReference>
<dbReference type="InterPro" id="IPR047785">
    <property type="entry name" value="tRNA_MNMC2"/>
</dbReference>
<dbReference type="Gene3D" id="3.50.50.60">
    <property type="entry name" value="FAD/NAD(P)-binding domain"/>
    <property type="match status" value="1"/>
</dbReference>
<keyword evidence="9 10" id="KW-0511">Multifunctional enzyme</keyword>
<dbReference type="EC" id="1.5.-.-" evidence="10"/>
<keyword evidence="2 10" id="KW-0489">Methyltransferase</keyword>
<dbReference type="GO" id="GO:0050660">
    <property type="term" value="F:flavin adenine dinucleotide binding"/>
    <property type="evidence" value="ECO:0007669"/>
    <property type="project" value="UniProtKB-UniRule"/>
</dbReference>
<evidence type="ECO:0000256" key="7">
    <source>
        <dbReference type="ARBA" id="ARBA00022827"/>
    </source>
</evidence>
<organism evidence="13 14">
    <name type="scientific">Bowmanella dokdonensis</name>
    <dbReference type="NCBI Taxonomy" id="751969"/>
    <lineage>
        <taxon>Bacteria</taxon>
        <taxon>Pseudomonadati</taxon>
        <taxon>Pseudomonadota</taxon>
        <taxon>Gammaproteobacteria</taxon>
        <taxon>Alteromonadales</taxon>
        <taxon>Alteromonadaceae</taxon>
        <taxon>Bowmanella</taxon>
    </lineage>
</organism>
<dbReference type="Proteomes" id="UP000664654">
    <property type="component" value="Unassembled WGS sequence"/>
</dbReference>
<dbReference type="HAMAP" id="MF_01102">
    <property type="entry name" value="MnmC"/>
    <property type="match status" value="1"/>
</dbReference>
<evidence type="ECO:0000256" key="9">
    <source>
        <dbReference type="ARBA" id="ARBA00023268"/>
    </source>
</evidence>
<comment type="cofactor">
    <cofactor evidence="10">
        <name>FAD</name>
        <dbReference type="ChEBI" id="CHEBI:57692"/>
    </cofactor>
</comment>
<keyword evidence="7 10" id="KW-0274">FAD</keyword>
<dbReference type="AlphaFoldDB" id="A0A939DRP0"/>
<keyword evidence="8 10" id="KW-0560">Oxidoreductase</keyword>
<reference evidence="13" key="1">
    <citation type="submission" date="2021-03" db="EMBL/GenBank/DDBJ databases">
        <title>novel species isolated from a fishpond in China.</title>
        <authorList>
            <person name="Lu H."/>
            <person name="Cai Z."/>
        </authorList>
    </citation>
    <scope>NUCLEOTIDE SEQUENCE</scope>
    <source>
        <strain evidence="13">JCM 30855</strain>
    </source>
</reference>
<dbReference type="GO" id="GO:0005737">
    <property type="term" value="C:cytoplasm"/>
    <property type="evidence" value="ECO:0007669"/>
    <property type="project" value="UniProtKB-SubCell"/>
</dbReference>
<dbReference type="EC" id="2.1.1.61" evidence="10"/>
<dbReference type="NCBIfam" id="TIGR03197">
    <property type="entry name" value="MnmC_Cterm"/>
    <property type="match status" value="1"/>
</dbReference>
<comment type="function">
    <text evidence="10">Catalyzes the last two steps in the biosynthesis of 5-methylaminomethyl-2-thiouridine (mnm(5)s(2)U) at the wobble position (U34) in tRNA. Catalyzes the FAD-dependent demodification of cmnm(5)s(2)U34 to nm(5)s(2)U34, followed by the transfer of a methyl group from S-adenosyl-L-methionine to nm(5)s(2)U34, to form mnm(5)s(2)U34.</text>
</comment>
<accession>A0A939DRP0</accession>
<dbReference type="InterPro" id="IPR008471">
    <property type="entry name" value="MnmC-like_methylTransf"/>
</dbReference>
<keyword evidence="1 10" id="KW-0963">Cytoplasm</keyword>
<keyword evidence="6 10" id="KW-0819">tRNA processing</keyword>
<dbReference type="NCBIfam" id="NF002481">
    <property type="entry name" value="PRK01747.1-2"/>
    <property type="match status" value="1"/>
</dbReference>
<keyword evidence="5 10" id="KW-0949">S-adenosyl-L-methionine</keyword>
<keyword evidence="14" id="KW-1185">Reference proteome</keyword>
<comment type="caution">
    <text evidence="13">The sequence shown here is derived from an EMBL/GenBank/DDBJ whole genome shotgun (WGS) entry which is preliminary data.</text>
</comment>
<dbReference type="Gene3D" id="3.30.9.10">
    <property type="entry name" value="D-Amino Acid Oxidase, subunit A, domain 2"/>
    <property type="match status" value="1"/>
</dbReference>
<dbReference type="PANTHER" id="PTHR13847:SF283">
    <property type="entry name" value="TRNA 5-METHYLAMINOMETHYL-2-THIOURIDINE BIOSYNTHESIS BIFUNCTIONAL PROTEIN MNMC"/>
    <property type="match status" value="1"/>
</dbReference>
<evidence type="ECO:0000256" key="3">
    <source>
        <dbReference type="ARBA" id="ARBA00022630"/>
    </source>
</evidence>
<feature type="domain" description="FAD dependent oxidoreductase" evidence="11">
    <location>
        <begin position="266"/>
        <end position="630"/>
    </location>
</feature>
<feature type="region of interest" description="tRNA (mnm(5)s(2)U34)-methyltransferase" evidence="10">
    <location>
        <begin position="1"/>
        <end position="244"/>
    </location>
</feature>
<dbReference type="InterPro" id="IPR036188">
    <property type="entry name" value="FAD/NAD-bd_sf"/>
</dbReference>
<evidence type="ECO:0000259" key="12">
    <source>
        <dbReference type="Pfam" id="PF05430"/>
    </source>
</evidence>
<dbReference type="PANTHER" id="PTHR13847">
    <property type="entry name" value="SARCOSINE DEHYDROGENASE-RELATED"/>
    <property type="match status" value="1"/>
</dbReference>
<dbReference type="EMBL" id="JAFKCV010000010">
    <property type="protein sequence ID" value="MBN7826701.1"/>
    <property type="molecule type" value="Genomic_DNA"/>
</dbReference>
<dbReference type="Pfam" id="PF01266">
    <property type="entry name" value="DAO"/>
    <property type="match status" value="1"/>
</dbReference>
<protein>
    <recommendedName>
        <fullName evidence="10">tRNA 5-methylaminomethyl-2-thiouridine biosynthesis bifunctional protein MnmC</fullName>
        <shortName evidence="10">tRNA mnm(5)s(2)U biosynthesis bifunctional protein</shortName>
    </recommendedName>
    <domain>
        <recommendedName>
            <fullName evidence="10">tRNA (mnm(5)s(2)U34)-methyltransferase</fullName>
            <ecNumber evidence="10">2.1.1.61</ecNumber>
        </recommendedName>
    </domain>
    <domain>
        <recommendedName>
            <fullName evidence="10">FAD-dependent cmnm(5)s(2)U34 oxidoreductase</fullName>
            <ecNumber evidence="10">1.5.-.-</ecNumber>
        </recommendedName>
    </domain>
</protein>
<evidence type="ECO:0000256" key="8">
    <source>
        <dbReference type="ARBA" id="ARBA00023002"/>
    </source>
</evidence>
<evidence type="ECO:0000259" key="11">
    <source>
        <dbReference type="Pfam" id="PF01266"/>
    </source>
</evidence>
<keyword evidence="3 10" id="KW-0285">Flavoprotein</keyword>
<comment type="catalytic activity">
    <reaction evidence="10">
        <text>5-aminomethyl-2-thiouridine(34) in tRNA + S-adenosyl-L-methionine = 5-methylaminomethyl-2-thiouridine(34) in tRNA + S-adenosyl-L-homocysteine + H(+)</text>
        <dbReference type="Rhea" id="RHEA:19569"/>
        <dbReference type="Rhea" id="RHEA-COMP:10195"/>
        <dbReference type="Rhea" id="RHEA-COMP:10197"/>
        <dbReference type="ChEBI" id="CHEBI:15378"/>
        <dbReference type="ChEBI" id="CHEBI:57856"/>
        <dbReference type="ChEBI" id="CHEBI:59789"/>
        <dbReference type="ChEBI" id="CHEBI:74454"/>
        <dbReference type="ChEBI" id="CHEBI:74455"/>
        <dbReference type="EC" id="2.1.1.61"/>
    </reaction>
</comment>
<comment type="similarity">
    <text evidence="10">In the N-terminal section; belongs to the methyltransferase superfamily. tRNA (mnm(5)s(2)U34)-methyltransferase family.</text>
</comment>
<dbReference type="GO" id="GO:0004808">
    <property type="term" value="F:tRNA (5-methylaminomethyl-2-thiouridylate)(34)-methyltransferase activity"/>
    <property type="evidence" value="ECO:0007669"/>
    <property type="project" value="UniProtKB-EC"/>
</dbReference>
<dbReference type="InterPro" id="IPR017610">
    <property type="entry name" value="tRNA_S-uridine_synth_MnmC_C"/>
</dbReference>
<evidence type="ECO:0000256" key="5">
    <source>
        <dbReference type="ARBA" id="ARBA00022691"/>
    </source>
</evidence>
<evidence type="ECO:0000256" key="4">
    <source>
        <dbReference type="ARBA" id="ARBA00022679"/>
    </source>
</evidence>
<dbReference type="Pfam" id="PF05430">
    <property type="entry name" value="Methyltransf_30"/>
    <property type="match status" value="1"/>
</dbReference>
<dbReference type="InterPro" id="IPR029063">
    <property type="entry name" value="SAM-dependent_MTases_sf"/>
</dbReference>
<sequence length="662" mass="73012">MAIQTAKIDFNQSGTPVASAFDDVYFSNTDGLEETRYVFLANNALPQRWNQSQQEDFVIAETGFGTGLNFLASWEAFERFVSENPASPLRRLYFISTEKFPLALADLETALGRWPQLEKFTTELLKRYPHLSEGCHRLKFHAKDYQIILDLWLGDLHQLLPEIDSPADGLVDAWFLDGFAPSKNPDMWTEALFSQMARLGKPGCTFATFTAAGFVRRGLQQAGFNVEKRKGFGHKRDMSAGWLAVRPVRADPSPWYQRQGSGHRHVTVIGAGLAGASLCHALCHHGFQVTLYSRGVADGASGNHQGGFYPQLHSQMNLSSRLMAQAFGFARRAYDSLQQEGFHFSEGRCGVLQLAFNDSLLKKQAKLIAQGDWPESLIHAVDQAEARRLAGLPLPWPGLFIAQGGWIEPAELVRAMLASCGEALTLVSDRHLTSLEQTNPGWRLTWQDNSQCTTELLVLCPGAEAVALPLLQSLPLRPVRGQVEHIPACPPASKLSTVLCHKGYMTPVHSGLQALGSTYVKQDLSRDYRAEEQQINLQTHRQALAHVDWIENLQGSGQGRASVRLGTPDHLPLLGAMPDIPQQREDYQSLNSGKGGRDYPAPANLEGLFLFMGLGSRGLCTAPLLGEALACQLAGKPMPLERSTLAALSPNRFLIRQLRKQG</sequence>
<feature type="domain" description="MnmC-like methyltransferase" evidence="12">
    <location>
        <begin position="115"/>
        <end position="242"/>
    </location>
</feature>
<keyword evidence="4 10" id="KW-0808">Transferase</keyword>
<dbReference type="NCBIfam" id="NF033855">
    <property type="entry name" value="tRNA_MNMC2"/>
    <property type="match status" value="1"/>
</dbReference>
<dbReference type="SUPFAM" id="SSF51905">
    <property type="entry name" value="FAD/NAD(P)-binding domain"/>
    <property type="match status" value="1"/>
</dbReference>
<dbReference type="GO" id="GO:0002098">
    <property type="term" value="P:tRNA wobble uridine modification"/>
    <property type="evidence" value="ECO:0007669"/>
    <property type="project" value="TreeGrafter"/>
</dbReference>
<evidence type="ECO:0000256" key="6">
    <source>
        <dbReference type="ARBA" id="ARBA00022694"/>
    </source>
</evidence>
<evidence type="ECO:0000256" key="2">
    <source>
        <dbReference type="ARBA" id="ARBA00022603"/>
    </source>
</evidence>
<dbReference type="RefSeq" id="WP_206574814.1">
    <property type="nucleotide sequence ID" value="NZ_JAFKCV010000010.1"/>
</dbReference>
<dbReference type="InterPro" id="IPR006076">
    <property type="entry name" value="FAD-dep_OxRdtase"/>
</dbReference>
<dbReference type="FunFam" id="3.40.50.150:FF:000107">
    <property type="entry name" value="tRNA 5-methylaminomethyl-2-thiouridine biosynthesis bifunctional protein MnmC"/>
    <property type="match status" value="1"/>
</dbReference>
<dbReference type="Gene3D" id="3.40.50.150">
    <property type="entry name" value="Vaccinia Virus protein VP39"/>
    <property type="match status" value="1"/>
</dbReference>
<comment type="subcellular location">
    <subcellularLocation>
        <location evidence="10">Cytoplasm</location>
    </subcellularLocation>
</comment>
<dbReference type="InterPro" id="IPR023032">
    <property type="entry name" value="tRNA_MAMT_biosynth_bifunc_MnmC"/>
</dbReference>
<evidence type="ECO:0000256" key="10">
    <source>
        <dbReference type="HAMAP-Rule" id="MF_01102"/>
    </source>
</evidence>
<gene>
    <name evidence="10 13" type="primary">mnmC</name>
    <name evidence="13" type="ORF">J0A66_15805</name>
</gene>
<evidence type="ECO:0000313" key="13">
    <source>
        <dbReference type="EMBL" id="MBN7826701.1"/>
    </source>
</evidence>
<evidence type="ECO:0000313" key="14">
    <source>
        <dbReference type="Proteomes" id="UP000664654"/>
    </source>
</evidence>
<proteinExistence type="inferred from homology"/>
<dbReference type="GO" id="GO:0016645">
    <property type="term" value="F:oxidoreductase activity, acting on the CH-NH group of donors"/>
    <property type="evidence" value="ECO:0007669"/>
    <property type="project" value="InterPro"/>
</dbReference>
<feature type="region of interest" description="FAD-dependent cmnm(5)s(2)U34 oxidoreductase" evidence="10">
    <location>
        <begin position="269"/>
        <end position="662"/>
    </location>
</feature>
<name>A0A939DRP0_9ALTE</name>
<evidence type="ECO:0000256" key="1">
    <source>
        <dbReference type="ARBA" id="ARBA00022490"/>
    </source>
</evidence>